<organism evidence="2 3">
    <name type="scientific">Dokdonella fugitiva</name>
    <dbReference type="NCBI Taxonomy" id="328517"/>
    <lineage>
        <taxon>Bacteria</taxon>
        <taxon>Pseudomonadati</taxon>
        <taxon>Pseudomonadota</taxon>
        <taxon>Gammaproteobacteria</taxon>
        <taxon>Lysobacterales</taxon>
        <taxon>Rhodanobacteraceae</taxon>
        <taxon>Dokdonella</taxon>
    </lineage>
</organism>
<accession>A0A4V2S1K1</accession>
<dbReference type="InterPro" id="IPR011050">
    <property type="entry name" value="Pectin_lyase_fold/virulence"/>
</dbReference>
<keyword evidence="3" id="KW-1185">Reference proteome</keyword>
<keyword evidence="1" id="KW-0732">Signal</keyword>
<dbReference type="RefSeq" id="WP_131999953.1">
    <property type="nucleotide sequence ID" value="NZ_SLWQ01000011.1"/>
</dbReference>
<dbReference type="AlphaFoldDB" id="A0A4V2S1K1"/>
<name>A0A4V2S1K1_9GAMM</name>
<feature type="chain" id="PRO_5020920165" description="CSLREA domain-containing protein" evidence="1">
    <location>
        <begin position="22"/>
        <end position="486"/>
    </location>
</feature>
<dbReference type="Gene3D" id="2.160.20.10">
    <property type="entry name" value="Single-stranded right-handed beta-helix, Pectin lyase-like"/>
    <property type="match status" value="1"/>
</dbReference>
<proteinExistence type="predicted"/>
<dbReference type="InterPro" id="IPR059226">
    <property type="entry name" value="Choice_anch_Q_dom"/>
</dbReference>
<comment type="caution">
    <text evidence="2">The sequence shown here is derived from an EMBL/GenBank/DDBJ whole genome shotgun (WGS) entry which is preliminary data.</text>
</comment>
<evidence type="ECO:0000256" key="1">
    <source>
        <dbReference type="SAM" id="SignalP"/>
    </source>
</evidence>
<reference evidence="2 3" key="1">
    <citation type="journal article" date="2015" name="Stand. Genomic Sci.">
        <title>Genomic Encyclopedia of Bacterial and Archaeal Type Strains, Phase III: the genomes of soil and plant-associated and newly described type strains.</title>
        <authorList>
            <person name="Whitman W.B."/>
            <person name="Woyke T."/>
            <person name="Klenk H.P."/>
            <person name="Zhou Y."/>
            <person name="Lilburn T.G."/>
            <person name="Beck B.J."/>
            <person name="De Vos P."/>
            <person name="Vandamme P."/>
            <person name="Eisen J.A."/>
            <person name="Garrity G."/>
            <person name="Hugenholtz P."/>
            <person name="Kyrpides N.C."/>
        </authorList>
    </citation>
    <scope>NUCLEOTIDE SEQUENCE [LARGE SCALE GENOMIC DNA]</scope>
    <source>
        <strain evidence="2 3">A3</strain>
    </source>
</reference>
<dbReference type="EMBL" id="SLWQ01000011">
    <property type="protein sequence ID" value="TCO36910.1"/>
    <property type="molecule type" value="Genomic_DNA"/>
</dbReference>
<gene>
    <name evidence="2" type="ORF">EV148_11186</name>
</gene>
<dbReference type="InterPro" id="IPR012334">
    <property type="entry name" value="Pectin_lyas_fold"/>
</dbReference>
<dbReference type="NCBIfam" id="NF041518">
    <property type="entry name" value="choice_anch_Q"/>
    <property type="match status" value="1"/>
</dbReference>
<feature type="signal peptide" evidence="1">
    <location>
        <begin position="1"/>
        <end position="21"/>
    </location>
</feature>
<protein>
    <recommendedName>
        <fullName evidence="4">CSLREA domain-containing protein</fullName>
    </recommendedName>
</protein>
<evidence type="ECO:0000313" key="3">
    <source>
        <dbReference type="Proteomes" id="UP000294862"/>
    </source>
</evidence>
<dbReference type="SUPFAM" id="SSF51126">
    <property type="entry name" value="Pectin lyase-like"/>
    <property type="match status" value="1"/>
</dbReference>
<evidence type="ECO:0008006" key="4">
    <source>
        <dbReference type="Google" id="ProtNLM"/>
    </source>
</evidence>
<dbReference type="OrthoDB" id="5956784at2"/>
<dbReference type="Proteomes" id="UP000294862">
    <property type="component" value="Unassembled WGS sequence"/>
</dbReference>
<sequence length="486" mass="48258">MDRTRHLMLAFALMAGGSLQAATFAPDATGDSVDALPGDGLCADADGHCSLRAALQEANALAGADTIMLGASVYALTRAGSNEDASASGDLDVDDDLELQGAGAGATIIDAGALDRVLDVRPAAATRHVRIEGLTLRNGALALGSQPPLDRQGAGLRIGAGVDVELAHVDVRDNQLTTFAGAAGIDNTGCLVGHHVRVIGNTDPAPIGGGSAWAGGIATDGAESCLVLEDSEISDNRADIAGALLLHGGASATLRRTLVADNAARVAGAMHLGQGGVVRLENVTVSGNAGNPGAILNDDGTRLVVVDSTITGNHASGSITNVGGIQDVHGGFGRTELTNTILAGNGPGFTADDCVAARSVGGGNIIGNSAHCQFDAQADDRLDVDAGLGALADNGGFTRTHLPGANAIDRGAAVCSASDQRGVARPQDGDGDGISACDAGAVEVGDLDAIFTNGFDGAASLRAPRMSSTLSAAHVGAAEQARPQGT</sequence>
<evidence type="ECO:0000313" key="2">
    <source>
        <dbReference type="EMBL" id="TCO36910.1"/>
    </source>
</evidence>